<dbReference type="Proteomes" id="UP001470230">
    <property type="component" value="Unassembled WGS sequence"/>
</dbReference>
<accession>A0ABR2H1J3</accession>
<evidence type="ECO:0000313" key="1">
    <source>
        <dbReference type="EMBL" id="KAK8839667.1"/>
    </source>
</evidence>
<reference evidence="1 2" key="1">
    <citation type="submission" date="2024-04" db="EMBL/GenBank/DDBJ databases">
        <title>Tritrichomonas musculus Genome.</title>
        <authorList>
            <person name="Alves-Ferreira E."/>
            <person name="Grigg M."/>
            <person name="Lorenzi H."/>
            <person name="Galac M."/>
        </authorList>
    </citation>
    <scope>NUCLEOTIDE SEQUENCE [LARGE SCALE GENOMIC DNA]</scope>
    <source>
        <strain evidence="1 2">EAF2021</strain>
    </source>
</reference>
<keyword evidence="2" id="KW-1185">Reference proteome</keyword>
<dbReference type="EMBL" id="JAPFFF010000051">
    <property type="protein sequence ID" value="KAK8839667.1"/>
    <property type="molecule type" value="Genomic_DNA"/>
</dbReference>
<comment type="caution">
    <text evidence="1">The sequence shown here is derived from an EMBL/GenBank/DDBJ whole genome shotgun (WGS) entry which is preliminary data.</text>
</comment>
<sequence length="128" mass="14858">MFIISGQFQQNQKYRFPTQCLMENCPISDVSNVGPIRIKSPLKDFYIQCSSNEYGLRPFLQVTSFSKLKKEDGINDLMLHLRYSPFIVSTKNASDIFDTFLYFLKNVNESKKSGDVLDELIHFQKSLE</sequence>
<evidence type="ECO:0000313" key="2">
    <source>
        <dbReference type="Proteomes" id="UP001470230"/>
    </source>
</evidence>
<organism evidence="1 2">
    <name type="scientific">Tritrichomonas musculus</name>
    <dbReference type="NCBI Taxonomy" id="1915356"/>
    <lineage>
        <taxon>Eukaryota</taxon>
        <taxon>Metamonada</taxon>
        <taxon>Parabasalia</taxon>
        <taxon>Tritrichomonadida</taxon>
        <taxon>Tritrichomonadidae</taxon>
        <taxon>Tritrichomonas</taxon>
    </lineage>
</organism>
<proteinExistence type="predicted"/>
<protein>
    <submittedName>
        <fullName evidence="1">Uncharacterized protein</fullName>
    </submittedName>
</protein>
<gene>
    <name evidence="1" type="ORF">M9Y10_032039</name>
</gene>
<name>A0ABR2H1J3_9EUKA</name>